<dbReference type="InterPro" id="IPR022452">
    <property type="entry name" value="MqsA"/>
</dbReference>
<dbReference type="SUPFAM" id="SSF47413">
    <property type="entry name" value="lambda repressor-like DNA-binding domains"/>
    <property type="match status" value="1"/>
</dbReference>
<sequence length="247" mass="27384">MSKQCVICAAECGIIEVEEKFLHKGAYLSVPGIKYYKCSSCEEEFVDYALDKENSFLVNEKKKQAEGRRTAGEVFRLRKRFGISQADAAKVFGGGANAFSKYERGEVTQSAAMDKLMSVAEDIPGVMEYLCEKEGVEYSREVKKASKRGLASASPIEDLCAKFSAGSAMWGTSLRKVRKTYAEVSVVSALKVAESVDEDAKYRVFVYGVSSALNELSTPRIKELSSDEELYRCGFDSEPDAELEMRH</sequence>
<dbReference type="InterPro" id="IPR010982">
    <property type="entry name" value="Lambda_DNA-bd_dom_sf"/>
</dbReference>
<evidence type="ECO:0000313" key="2">
    <source>
        <dbReference type="Proteomes" id="UP000547614"/>
    </source>
</evidence>
<dbReference type="Pfam" id="PF15731">
    <property type="entry name" value="MqsA_antitoxin"/>
    <property type="match status" value="1"/>
</dbReference>
<comment type="caution">
    <text evidence="1">The sequence shown here is derived from an EMBL/GenBank/DDBJ whole genome shotgun (WGS) entry which is preliminary data.</text>
</comment>
<dbReference type="EMBL" id="JACHXP010000021">
    <property type="protein sequence ID" value="MBB3192092.1"/>
    <property type="molecule type" value="Genomic_DNA"/>
</dbReference>
<protein>
    <submittedName>
        <fullName evidence="1">Putative zinc finger/helix-turn-helix YgiT family protein</fullName>
    </submittedName>
</protein>
<dbReference type="Proteomes" id="UP000547614">
    <property type="component" value="Unassembled WGS sequence"/>
</dbReference>
<keyword evidence="2" id="KW-1185">Reference proteome</keyword>
<reference evidence="1 2" key="1">
    <citation type="submission" date="2020-08" db="EMBL/GenBank/DDBJ databases">
        <title>Genomic Encyclopedia of Type Strains, Phase III (KMG-III): the genomes of soil and plant-associated and newly described type strains.</title>
        <authorList>
            <person name="Whitman W."/>
        </authorList>
    </citation>
    <scope>NUCLEOTIDE SEQUENCE [LARGE SCALE GENOMIC DNA]</scope>
    <source>
        <strain evidence="1 2">CECT 7282</strain>
    </source>
</reference>
<gene>
    <name evidence="1" type="ORF">FHR94_003368</name>
</gene>
<dbReference type="CDD" id="cd00093">
    <property type="entry name" value="HTH_XRE"/>
    <property type="match status" value="1"/>
</dbReference>
<evidence type="ECO:0000313" key="1">
    <source>
        <dbReference type="EMBL" id="MBB3192092.1"/>
    </source>
</evidence>
<dbReference type="GO" id="GO:0003677">
    <property type="term" value="F:DNA binding"/>
    <property type="evidence" value="ECO:0007669"/>
    <property type="project" value="InterPro"/>
</dbReference>
<dbReference type="RefSeq" id="WP_183327379.1">
    <property type="nucleotide sequence ID" value="NZ_JACHXP010000021.1"/>
</dbReference>
<dbReference type="AlphaFoldDB" id="A0A839V9G0"/>
<dbReference type="InterPro" id="IPR001387">
    <property type="entry name" value="Cro/C1-type_HTH"/>
</dbReference>
<dbReference type="Gene3D" id="1.10.260.40">
    <property type="entry name" value="lambda repressor-like DNA-binding domains"/>
    <property type="match status" value="1"/>
</dbReference>
<organism evidence="1 2">
    <name type="scientific">Halomonas cerina</name>
    <dbReference type="NCBI Taxonomy" id="447424"/>
    <lineage>
        <taxon>Bacteria</taxon>
        <taxon>Pseudomonadati</taxon>
        <taxon>Pseudomonadota</taxon>
        <taxon>Gammaproteobacteria</taxon>
        <taxon>Oceanospirillales</taxon>
        <taxon>Halomonadaceae</taxon>
        <taxon>Halomonas</taxon>
    </lineage>
</organism>
<proteinExistence type="predicted"/>
<name>A0A839V9G0_9GAMM</name>
<accession>A0A839V9G0</accession>
<dbReference type="NCBIfam" id="TIGR03830">
    <property type="entry name" value="CxxCG_CxxCG_HTH"/>
    <property type="match status" value="1"/>
</dbReference>
<dbReference type="InterPro" id="IPR032758">
    <property type="entry name" value="MqsA/HigA-2"/>
</dbReference>